<evidence type="ECO:0000256" key="4">
    <source>
        <dbReference type="ARBA" id="ARBA00022989"/>
    </source>
</evidence>
<organism evidence="8">
    <name type="scientific">Triticum urartu</name>
    <name type="common">Red wild einkorn</name>
    <name type="synonym">Crithodium urartu</name>
    <dbReference type="NCBI Taxonomy" id="4572"/>
    <lineage>
        <taxon>Eukaryota</taxon>
        <taxon>Viridiplantae</taxon>
        <taxon>Streptophyta</taxon>
        <taxon>Embryophyta</taxon>
        <taxon>Tracheophyta</taxon>
        <taxon>Spermatophyta</taxon>
        <taxon>Magnoliopsida</taxon>
        <taxon>Liliopsida</taxon>
        <taxon>Poales</taxon>
        <taxon>Poaceae</taxon>
        <taxon>BOP clade</taxon>
        <taxon>Pooideae</taxon>
        <taxon>Triticodae</taxon>
        <taxon>Triticeae</taxon>
        <taxon>Triticinae</taxon>
        <taxon>Triticum</taxon>
    </lineage>
</organism>
<keyword evidence="7" id="KW-0560">Oxidoreductase</keyword>
<proteinExistence type="inferred from homology"/>
<name>M7Z1J3_TRIUA</name>
<dbReference type="InterPro" id="IPR051103">
    <property type="entry name" value="Plant_metabolite_P450s"/>
</dbReference>
<evidence type="ECO:0000256" key="3">
    <source>
        <dbReference type="ARBA" id="ARBA00022723"/>
    </source>
</evidence>
<dbReference type="PANTHER" id="PTHR24298:SF389">
    <property type="entry name" value="OS04G0128400 PROTEIN"/>
    <property type="match status" value="1"/>
</dbReference>
<dbReference type="SUPFAM" id="SSF48264">
    <property type="entry name" value="Cytochrome P450"/>
    <property type="match status" value="1"/>
</dbReference>
<keyword evidence="7" id="KW-0503">Monooxygenase</keyword>
<keyword evidence="6 7" id="KW-0349">Heme</keyword>
<dbReference type="PANTHER" id="PTHR24298">
    <property type="entry name" value="FLAVONOID 3'-MONOOXYGENASE-RELATED"/>
    <property type="match status" value="1"/>
</dbReference>
<accession>M7Z1J3</accession>
<dbReference type="InterPro" id="IPR017972">
    <property type="entry name" value="Cyt_P450_CS"/>
</dbReference>
<evidence type="ECO:0000256" key="7">
    <source>
        <dbReference type="RuleBase" id="RU000461"/>
    </source>
</evidence>
<evidence type="ECO:0000256" key="5">
    <source>
        <dbReference type="ARBA" id="ARBA00023136"/>
    </source>
</evidence>
<dbReference type="GO" id="GO:0016020">
    <property type="term" value="C:membrane"/>
    <property type="evidence" value="ECO:0007669"/>
    <property type="project" value="UniProtKB-SubCell"/>
</dbReference>
<evidence type="ECO:0000256" key="2">
    <source>
        <dbReference type="ARBA" id="ARBA00022692"/>
    </source>
</evidence>
<comment type="similarity">
    <text evidence="7">Belongs to the cytochrome P450 family.</text>
</comment>
<dbReference type="InterPro" id="IPR002401">
    <property type="entry name" value="Cyt_P450_E_grp-I"/>
</dbReference>
<gene>
    <name evidence="8" type="ORF">TRIUR3_32846</name>
</gene>
<dbReference type="Pfam" id="PF00067">
    <property type="entry name" value="p450"/>
    <property type="match status" value="1"/>
</dbReference>
<dbReference type="InterPro" id="IPR036396">
    <property type="entry name" value="Cyt_P450_sf"/>
</dbReference>
<keyword evidence="4" id="KW-1133">Transmembrane helix</keyword>
<comment type="subcellular location">
    <subcellularLocation>
        <location evidence="1">Membrane</location>
        <topology evidence="1">Single-pass membrane protein</topology>
    </subcellularLocation>
</comment>
<dbReference type="PRINTS" id="PR00385">
    <property type="entry name" value="P450"/>
</dbReference>
<dbReference type="STRING" id="4572.M7Z1J3"/>
<dbReference type="Gene3D" id="1.10.630.10">
    <property type="entry name" value="Cytochrome P450"/>
    <property type="match status" value="1"/>
</dbReference>
<dbReference type="eggNOG" id="KOG0156">
    <property type="taxonomic scope" value="Eukaryota"/>
</dbReference>
<dbReference type="InterPro" id="IPR001128">
    <property type="entry name" value="Cyt_P450"/>
</dbReference>
<dbReference type="GO" id="GO:0016709">
    <property type="term" value="F:oxidoreductase activity, acting on paired donors, with incorporation or reduction of molecular oxygen, NAD(P)H as one donor, and incorporation of one atom of oxygen"/>
    <property type="evidence" value="ECO:0007669"/>
    <property type="project" value="TreeGrafter"/>
</dbReference>
<reference evidence="8" key="1">
    <citation type="journal article" date="2013" name="Nature">
        <title>Draft genome of the wheat A-genome progenitor Triticum urartu.</title>
        <authorList>
            <person name="Ling H.Q."/>
            <person name="Zhao S."/>
            <person name="Liu D."/>
            <person name="Wang J."/>
            <person name="Sun H."/>
            <person name="Zhang C."/>
            <person name="Fan H."/>
            <person name="Li D."/>
            <person name="Dong L."/>
            <person name="Tao Y."/>
            <person name="Gao C."/>
            <person name="Wu H."/>
            <person name="Li Y."/>
            <person name="Cui Y."/>
            <person name="Guo X."/>
            <person name="Zheng S."/>
            <person name="Wang B."/>
            <person name="Yu K."/>
            <person name="Liang Q."/>
            <person name="Yang W."/>
            <person name="Lou X."/>
            <person name="Chen J."/>
            <person name="Feng M."/>
            <person name="Jian J."/>
            <person name="Zhang X."/>
            <person name="Luo G."/>
            <person name="Jiang Y."/>
            <person name="Liu J."/>
            <person name="Wang Z."/>
            <person name="Sha Y."/>
            <person name="Zhang B."/>
            <person name="Wu H."/>
            <person name="Tang D."/>
            <person name="Shen Q."/>
            <person name="Xue P."/>
            <person name="Zou S."/>
            <person name="Wang X."/>
            <person name="Liu X."/>
            <person name="Wang F."/>
            <person name="Yang Y."/>
            <person name="An X."/>
            <person name="Dong Z."/>
            <person name="Zhang K."/>
            <person name="Zhang X."/>
            <person name="Luo M.C."/>
            <person name="Dvorak J."/>
            <person name="Tong Y."/>
            <person name="Wang J."/>
            <person name="Yang H."/>
            <person name="Li Z."/>
            <person name="Wang D."/>
            <person name="Zhang A."/>
            <person name="Wang J."/>
        </authorList>
    </citation>
    <scope>NUCLEOTIDE SEQUENCE</scope>
</reference>
<evidence type="ECO:0000256" key="1">
    <source>
        <dbReference type="ARBA" id="ARBA00004167"/>
    </source>
</evidence>
<dbReference type="OMA" id="MAVHSPL"/>
<evidence type="ECO:0000256" key="6">
    <source>
        <dbReference type="PIRSR" id="PIRSR602401-1"/>
    </source>
</evidence>
<sequence>MRRVIQNFQLAIGQVKPFSAKGSVMDKIVEWRRLRRLFTIIVGLKELLLPHIAARRMAVHSPLPHDEGGRRPYVDSLFDLRVPNEGAVERGRRPLRDDEMVNLISEFLGAGTGTVVACMEWALAHIVDKPEVQEKLRGEVDDGEVSRAVAGMPYLHAVVLETLRMHPPLPVIPRHVHADAVGVLVGGMSMPPPAGDLYVNFSARDMGRDSKIWSEPDEFRPERFLAGGDGEGVGPLPGPKQIRMMPFGAGHRFCPGVGMAMVNIKCFLAALVREFEWAPPTGTGGVDFTELDSFFKVMKKPLSARVTRRTKSI</sequence>
<keyword evidence="2" id="KW-0812">Transmembrane</keyword>
<dbReference type="PRINTS" id="PR00463">
    <property type="entry name" value="EP450I"/>
</dbReference>
<dbReference type="GO" id="GO:0020037">
    <property type="term" value="F:heme binding"/>
    <property type="evidence" value="ECO:0007669"/>
    <property type="project" value="InterPro"/>
</dbReference>
<dbReference type="EMBL" id="KD189945">
    <property type="protein sequence ID" value="EMS53797.1"/>
    <property type="molecule type" value="Genomic_DNA"/>
</dbReference>
<feature type="binding site" description="axial binding residue" evidence="6">
    <location>
        <position position="254"/>
    </location>
    <ligand>
        <name>heme</name>
        <dbReference type="ChEBI" id="CHEBI:30413"/>
    </ligand>
    <ligandPart>
        <name>Fe</name>
        <dbReference type="ChEBI" id="CHEBI:18248"/>
    </ligandPart>
</feature>
<dbReference type="AlphaFoldDB" id="M7Z1J3"/>
<protein>
    <submittedName>
        <fullName evidence="8">Cytochrome P450 77A1</fullName>
    </submittedName>
</protein>
<keyword evidence="5" id="KW-0472">Membrane</keyword>
<dbReference type="PROSITE" id="PS00086">
    <property type="entry name" value="CYTOCHROME_P450"/>
    <property type="match status" value="1"/>
</dbReference>
<keyword evidence="3 6" id="KW-0479">Metal-binding</keyword>
<evidence type="ECO:0000313" key="8">
    <source>
        <dbReference type="EMBL" id="EMS53797.1"/>
    </source>
</evidence>
<keyword evidence="6 7" id="KW-0408">Iron</keyword>
<dbReference type="GO" id="GO:0005506">
    <property type="term" value="F:iron ion binding"/>
    <property type="evidence" value="ECO:0007669"/>
    <property type="project" value="InterPro"/>
</dbReference>
<comment type="cofactor">
    <cofactor evidence="6">
        <name>heme</name>
        <dbReference type="ChEBI" id="CHEBI:30413"/>
    </cofactor>
</comment>